<evidence type="ECO:0000256" key="8">
    <source>
        <dbReference type="ARBA" id="ARBA00022691"/>
    </source>
</evidence>
<keyword evidence="13" id="KW-1185">Reference proteome</keyword>
<evidence type="ECO:0000256" key="5">
    <source>
        <dbReference type="ARBA" id="ARBA00022490"/>
    </source>
</evidence>
<keyword evidence="6" id="KW-0489">Methyltransferase</keyword>
<dbReference type="SUPFAM" id="SSF53335">
    <property type="entry name" value="S-adenosyl-L-methionine-dependent methyltransferases"/>
    <property type="match status" value="1"/>
</dbReference>
<evidence type="ECO:0000256" key="10">
    <source>
        <dbReference type="ARBA" id="ARBA00031323"/>
    </source>
</evidence>
<evidence type="ECO:0000313" key="12">
    <source>
        <dbReference type="EMBL" id="KOG46199.1"/>
    </source>
</evidence>
<evidence type="ECO:0000256" key="7">
    <source>
        <dbReference type="ARBA" id="ARBA00022679"/>
    </source>
</evidence>
<comment type="similarity">
    <text evidence="2">Belongs to the methyltransferase superfamily. L-isoaspartyl/D-aspartyl protein methyltransferase family.</text>
</comment>
<evidence type="ECO:0000256" key="11">
    <source>
        <dbReference type="ARBA" id="ARBA00031350"/>
    </source>
</evidence>
<sequence>MSRYEKQDGRDAGTTSTDWASVAAAVPRGGFLPEGMWPFDMETRRSVYANRADDPAAWQRYADADVPIVTQWDDGKHEGTKPGRVGTSSVSMPSVVFRMLGDLQLDAGSRVLEIGTGSGWTAALMAHRVGDRNVTSIEVDEAVADEARRALARHGRAVEVITGDGCAGHPRGAPYDRVIATVGVRTLPWAWVEQARPGGVIAAPWGTHYSHQDAIARLTVSRDGRQAAGPFTGPVEFMKLRGRRLPFEGHAPYAAGMAEGSTSSSSVTETEFRRGRFGAPEFAVGLRVPDIVRRAGEKRNGGLPVWFYSLSDRSVACAMFRGGQETKVWQAGPRRLWDEVEAAYRWWGGRGEPDHTRFGLTVTADATRAWLDDPAESWLL</sequence>
<accession>A0ABR5IRI2</accession>
<evidence type="ECO:0000256" key="1">
    <source>
        <dbReference type="ARBA" id="ARBA00004496"/>
    </source>
</evidence>
<comment type="subcellular location">
    <subcellularLocation>
        <location evidence="1">Cytoplasm</location>
    </subcellularLocation>
</comment>
<evidence type="ECO:0000256" key="4">
    <source>
        <dbReference type="ARBA" id="ARBA00013346"/>
    </source>
</evidence>
<keyword evidence="7" id="KW-0808">Transferase</keyword>
<evidence type="ECO:0000256" key="3">
    <source>
        <dbReference type="ARBA" id="ARBA00011890"/>
    </source>
</evidence>
<dbReference type="PANTHER" id="PTHR11579">
    <property type="entry name" value="PROTEIN-L-ISOASPARTATE O-METHYLTRANSFERASE"/>
    <property type="match status" value="1"/>
</dbReference>
<dbReference type="EMBL" id="LGUT01004549">
    <property type="protein sequence ID" value="KOG46199.1"/>
    <property type="molecule type" value="Genomic_DNA"/>
</dbReference>
<dbReference type="Pfam" id="PF01135">
    <property type="entry name" value="PCMT"/>
    <property type="match status" value="1"/>
</dbReference>
<dbReference type="RefSeq" id="WP_030888556.1">
    <property type="nucleotide sequence ID" value="NZ_JBIRHZ010000011.1"/>
</dbReference>
<keyword evidence="8" id="KW-0949">S-adenosyl-L-methionine</keyword>
<evidence type="ECO:0000313" key="13">
    <source>
        <dbReference type="Proteomes" id="UP000037020"/>
    </source>
</evidence>
<dbReference type="InterPro" id="IPR029063">
    <property type="entry name" value="SAM-dependent_MTases_sf"/>
</dbReference>
<dbReference type="CDD" id="cd02440">
    <property type="entry name" value="AdoMet_MTases"/>
    <property type="match status" value="1"/>
</dbReference>
<gene>
    <name evidence="12" type="ORF">ADK38_46035</name>
</gene>
<name>A0ABR5IRI2_9ACTN</name>
<dbReference type="Proteomes" id="UP000037020">
    <property type="component" value="Unassembled WGS sequence"/>
</dbReference>
<comment type="caution">
    <text evidence="12">The sequence shown here is derived from an EMBL/GenBank/DDBJ whole genome shotgun (WGS) entry which is preliminary data.</text>
</comment>
<protein>
    <recommendedName>
        <fullName evidence="4">Protein-L-isoaspartate O-methyltransferase</fullName>
        <ecNumber evidence="3">2.1.1.77</ecNumber>
    </recommendedName>
    <alternativeName>
        <fullName evidence="11">L-isoaspartyl protein carboxyl methyltransferase</fullName>
    </alternativeName>
    <alternativeName>
        <fullName evidence="9">Protein L-isoaspartyl methyltransferase</fullName>
    </alternativeName>
    <alternativeName>
        <fullName evidence="10">Protein-beta-aspartate methyltransferase</fullName>
    </alternativeName>
</protein>
<dbReference type="EC" id="2.1.1.77" evidence="3"/>
<dbReference type="PANTHER" id="PTHR11579:SF0">
    <property type="entry name" value="PROTEIN-L-ISOASPARTATE(D-ASPARTATE) O-METHYLTRANSFERASE"/>
    <property type="match status" value="1"/>
</dbReference>
<dbReference type="InterPro" id="IPR000682">
    <property type="entry name" value="PCMT"/>
</dbReference>
<evidence type="ECO:0000256" key="6">
    <source>
        <dbReference type="ARBA" id="ARBA00022603"/>
    </source>
</evidence>
<evidence type="ECO:0000256" key="2">
    <source>
        <dbReference type="ARBA" id="ARBA00005369"/>
    </source>
</evidence>
<dbReference type="Gene3D" id="3.40.50.150">
    <property type="entry name" value="Vaccinia Virus protein VP39"/>
    <property type="match status" value="1"/>
</dbReference>
<keyword evidence="5" id="KW-0963">Cytoplasm</keyword>
<reference evidence="12 13" key="1">
    <citation type="submission" date="2015-07" db="EMBL/GenBank/DDBJ databases">
        <authorList>
            <person name="Ju K.-S."/>
            <person name="Doroghazi J.R."/>
            <person name="Metcalf W.W."/>
        </authorList>
    </citation>
    <scope>NUCLEOTIDE SEQUENCE [LARGE SCALE GENOMIC DNA]</scope>
    <source>
        <strain evidence="12 13">NRRL B-3589</strain>
    </source>
</reference>
<evidence type="ECO:0000256" key="9">
    <source>
        <dbReference type="ARBA" id="ARBA00030757"/>
    </source>
</evidence>
<proteinExistence type="inferred from homology"/>
<organism evidence="12 13">
    <name type="scientific">Streptomyces varsoviensis</name>
    <dbReference type="NCBI Taxonomy" id="67373"/>
    <lineage>
        <taxon>Bacteria</taxon>
        <taxon>Bacillati</taxon>
        <taxon>Actinomycetota</taxon>
        <taxon>Actinomycetes</taxon>
        <taxon>Kitasatosporales</taxon>
        <taxon>Streptomycetaceae</taxon>
        <taxon>Streptomyces</taxon>
    </lineage>
</organism>